<gene>
    <name evidence="2" type="ORF">ATO3_17705</name>
</gene>
<dbReference type="AlphaFoldDB" id="A0A225NF94"/>
<dbReference type="EMBL" id="AQQR01000008">
    <property type="protein sequence ID" value="OWU71645.1"/>
    <property type="molecule type" value="Genomic_DNA"/>
</dbReference>
<sequence length="71" mass="7770">MFLARPMSRCPSACIPARFHQGRPGPPSRMRGDPGPGTPDTPLSFRVSGSDRYADRLPAGQKDPSEKVRFT</sequence>
<name>A0A225NF94_9RHOB</name>
<evidence type="ECO:0000313" key="3">
    <source>
        <dbReference type="Proteomes" id="UP000215377"/>
    </source>
</evidence>
<feature type="region of interest" description="Disordered" evidence="1">
    <location>
        <begin position="14"/>
        <end position="71"/>
    </location>
</feature>
<protein>
    <submittedName>
        <fullName evidence="2">Uncharacterized protein</fullName>
    </submittedName>
</protein>
<organism evidence="2 3">
    <name type="scientific">Marinibacterium profundimaris</name>
    <dbReference type="NCBI Taxonomy" id="1679460"/>
    <lineage>
        <taxon>Bacteria</taxon>
        <taxon>Pseudomonadati</taxon>
        <taxon>Pseudomonadota</taxon>
        <taxon>Alphaproteobacteria</taxon>
        <taxon>Rhodobacterales</taxon>
        <taxon>Paracoccaceae</taxon>
        <taxon>Marinibacterium</taxon>
    </lineage>
</organism>
<evidence type="ECO:0000256" key="1">
    <source>
        <dbReference type="SAM" id="MobiDB-lite"/>
    </source>
</evidence>
<reference evidence="2 3" key="1">
    <citation type="submission" date="2013-04" db="EMBL/GenBank/DDBJ databases">
        <title>Oceanicola sp. 22II1-22F33 Genome Sequencing.</title>
        <authorList>
            <person name="Lai Q."/>
            <person name="Li G."/>
            <person name="Shao Z."/>
        </authorList>
    </citation>
    <scope>NUCLEOTIDE SEQUENCE [LARGE SCALE GENOMIC DNA]</scope>
    <source>
        <strain evidence="2 3">22II1-22F33</strain>
    </source>
</reference>
<dbReference type="Proteomes" id="UP000215377">
    <property type="component" value="Unassembled WGS sequence"/>
</dbReference>
<proteinExistence type="predicted"/>
<keyword evidence="3" id="KW-1185">Reference proteome</keyword>
<evidence type="ECO:0000313" key="2">
    <source>
        <dbReference type="EMBL" id="OWU71645.1"/>
    </source>
</evidence>
<accession>A0A225NF94</accession>
<comment type="caution">
    <text evidence="2">The sequence shown here is derived from an EMBL/GenBank/DDBJ whole genome shotgun (WGS) entry which is preliminary data.</text>
</comment>